<gene>
    <name evidence="2" type="ORF">R3P38DRAFT_3329965</name>
</gene>
<name>A0AAV9ZWN7_9AGAR</name>
<proteinExistence type="predicted"/>
<protein>
    <submittedName>
        <fullName evidence="2">Uncharacterized protein</fullName>
    </submittedName>
</protein>
<accession>A0AAV9ZWN7</accession>
<keyword evidence="3" id="KW-1185">Reference proteome</keyword>
<sequence length="809" mass="92258">MGEPSYADNSATPNLPTPPPSTDNYIEIVPHPRSGKPAKIIPLDATAQQAELETVAAVDLERPWAPFRARADFQYTATAVAGTLSAEIVDEQLKGFNDSWAIAGSHLTINSAADMELSLKAAREYGVRFETGEISAEFEGEPYTFQFQYRDPWKSILELVTDPSLAPHFNWFPVEKFLHDGDLVTQMYDEPNTGKFWWRVQDSLPTLEGLPHCFVPTLIWLDKGIITKNVRKHPIVGRLASLPSAIRNGSGNGGGIFLGYMIIVRDPSDPDDRNAASTVAWQRFRREVYHKVCKVIFGSLICPSRHGETVKCGDGIDRVLFPAVPFHFLDGEEACTMCACRAALATFSCPMIEVYEEALEALDKTEQERILQSYGLHLTENFFWLLANSDPHLGALYDVLHSDDLGKWGKHLWPLILEVLKARGYKGRFAQNMASMPRWSGLKHSPNVTTIDYTDGQSFFDILKCVLPCLVQLLPRNSALVHCIRAYQQYRLMIGLHCTTEERITRLRTYIKKYEKFCSRVTEYGKNFDFPKQHAVAHVIRDLRETGTTNNYTTRLGEGFHQEVKEAYSQTTGKDEDPQNQEAIAMIRMKVQAFDDANKKRESEQTALEPNDQPESDPGNHWSGASTRWLTSEVVEDEMVGNPVYARFDGRLRKFLTEEAPGDLFGDTITIRRHRCLYLEYQSREDWTQKRDILRCSPEFHTRERHDFVFVNTTSPPKHPPCARLHDLFTCKTLDGKRYDVALVTMLKPSTWKPNTMWDGCLVYEEPKKTFMKYFIRGAYMCPAFGSNKDNLHYLIDTADYDMYLRLGN</sequence>
<dbReference type="EMBL" id="JAWWNJ010000103">
    <property type="protein sequence ID" value="KAK6993238.1"/>
    <property type="molecule type" value="Genomic_DNA"/>
</dbReference>
<dbReference type="Pfam" id="PF18759">
    <property type="entry name" value="Plavaka"/>
    <property type="match status" value="1"/>
</dbReference>
<organism evidence="2 3">
    <name type="scientific">Favolaschia claudopus</name>
    <dbReference type="NCBI Taxonomy" id="2862362"/>
    <lineage>
        <taxon>Eukaryota</taxon>
        <taxon>Fungi</taxon>
        <taxon>Dikarya</taxon>
        <taxon>Basidiomycota</taxon>
        <taxon>Agaricomycotina</taxon>
        <taxon>Agaricomycetes</taxon>
        <taxon>Agaricomycetidae</taxon>
        <taxon>Agaricales</taxon>
        <taxon>Marasmiineae</taxon>
        <taxon>Mycenaceae</taxon>
        <taxon>Favolaschia</taxon>
    </lineage>
</organism>
<dbReference type="Proteomes" id="UP001362999">
    <property type="component" value="Unassembled WGS sequence"/>
</dbReference>
<comment type="caution">
    <text evidence="2">The sequence shown here is derived from an EMBL/GenBank/DDBJ whole genome shotgun (WGS) entry which is preliminary data.</text>
</comment>
<feature type="region of interest" description="Disordered" evidence="1">
    <location>
        <begin position="595"/>
        <end position="625"/>
    </location>
</feature>
<evidence type="ECO:0000256" key="1">
    <source>
        <dbReference type="SAM" id="MobiDB-lite"/>
    </source>
</evidence>
<dbReference type="InterPro" id="IPR041078">
    <property type="entry name" value="Plavaka"/>
</dbReference>
<feature type="region of interest" description="Disordered" evidence="1">
    <location>
        <begin position="1"/>
        <end position="23"/>
    </location>
</feature>
<evidence type="ECO:0000313" key="3">
    <source>
        <dbReference type="Proteomes" id="UP001362999"/>
    </source>
</evidence>
<reference evidence="2 3" key="1">
    <citation type="journal article" date="2024" name="J Genomics">
        <title>Draft genome sequencing and assembly of Favolaschia claudopus CIRM-BRFM 2984 isolated from oak limbs.</title>
        <authorList>
            <person name="Navarro D."/>
            <person name="Drula E."/>
            <person name="Chaduli D."/>
            <person name="Cazenave R."/>
            <person name="Ahrendt S."/>
            <person name="Wang J."/>
            <person name="Lipzen A."/>
            <person name="Daum C."/>
            <person name="Barry K."/>
            <person name="Grigoriev I.V."/>
            <person name="Favel A."/>
            <person name="Rosso M.N."/>
            <person name="Martin F."/>
        </authorList>
    </citation>
    <scope>NUCLEOTIDE SEQUENCE [LARGE SCALE GENOMIC DNA]</scope>
    <source>
        <strain evidence="2 3">CIRM-BRFM 2984</strain>
    </source>
</reference>
<evidence type="ECO:0000313" key="2">
    <source>
        <dbReference type="EMBL" id="KAK6993238.1"/>
    </source>
</evidence>
<dbReference type="AlphaFoldDB" id="A0AAV9ZWN7"/>